<name>A0A9E2SGE9_9BACT</name>
<dbReference type="Proteomes" id="UP000812270">
    <property type="component" value="Unassembled WGS sequence"/>
</dbReference>
<evidence type="ECO:0000256" key="1">
    <source>
        <dbReference type="SAM" id="SignalP"/>
    </source>
</evidence>
<proteinExistence type="predicted"/>
<keyword evidence="3" id="KW-1185">Reference proteome</keyword>
<evidence type="ECO:0000313" key="2">
    <source>
        <dbReference type="EMBL" id="MBV4360130.1"/>
    </source>
</evidence>
<gene>
    <name evidence="2" type="ORF">KTO63_23395</name>
</gene>
<comment type="caution">
    <text evidence="2">The sequence shown here is derived from an EMBL/GenBank/DDBJ whole genome shotgun (WGS) entry which is preliminary data.</text>
</comment>
<protein>
    <submittedName>
        <fullName evidence="2">Uncharacterized protein</fullName>
    </submittedName>
</protein>
<feature type="chain" id="PRO_5038506079" evidence="1">
    <location>
        <begin position="19"/>
        <end position="178"/>
    </location>
</feature>
<evidence type="ECO:0000313" key="3">
    <source>
        <dbReference type="Proteomes" id="UP000812270"/>
    </source>
</evidence>
<feature type="signal peptide" evidence="1">
    <location>
        <begin position="1"/>
        <end position="18"/>
    </location>
</feature>
<accession>A0A9E2SGE9</accession>
<keyword evidence="1" id="KW-0732">Signal</keyword>
<sequence length="178" mass="20513">MKAIIISCVVMACYSNLAAQNPSSNQAKTMVVVKSLQNNIWKYQDKDKKSTSFFSIDDNQRMSLLVVTGKDSLRFPDYYVDYSESKPEEILFKTIIDTLGAKYFCFVKVMVKDDNKLEMKQAYTIGEDNNQKNDYQFPQYGAVMEYKQINCCSNHDPRHCVNGLSEMLSFCKTKKCTF</sequence>
<dbReference type="AlphaFoldDB" id="A0A9E2SGE9"/>
<organism evidence="2 3">
    <name type="scientific">Pinibacter aurantiacus</name>
    <dbReference type="NCBI Taxonomy" id="2851599"/>
    <lineage>
        <taxon>Bacteria</taxon>
        <taxon>Pseudomonadati</taxon>
        <taxon>Bacteroidota</taxon>
        <taxon>Chitinophagia</taxon>
        <taxon>Chitinophagales</taxon>
        <taxon>Chitinophagaceae</taxon>
        <taxon>Pinibacter</taxon>
    </lineage>
</organism>
<dbReference type="RefSeq" id="WP_217794399.1">
    <property type="nucleotide sequence ID" value="NZ_JAHSPG010000017.1"/>
</dbReference>
<dbReference type="EMBL" id="JAHSPG010000017">
    <property type="protein sequence ID" value="MBV4360130.1"/>
    <property type="molecule type" value="Genomic_DNA"/>
</dbReference>
<reference evidence="2" key="1">
    <citation type="submission" date="2021-06" db="EMBL/GenBank/DDBJ databases">
        <authorList>
            <person name="Huq M.A."/>
        </authorList>
    </citation>
    <scope>NUCLEOTIDE SEQUENCE</scope>
    <source>
        <strain evidence="2">MAH-26</strain>
    </source>
</reference>